<feature type="region of interest" description="Disordered" evidence="1">
    <location>
        <begin position="215"/>
        <end position="234"/>
    </location>
</feature>
<sequence length="287" mass="29902">SSTAAGRRVCEVVVPPVPSAWAGPRPRSSRPAAPPSSISSRKRPRIADESAGAGPSSPKKKRKADPSPSPGPSPPPPPRPSKGSKRALVDDDGVPIGPCVRCADKNWSCAAIPNHDPCRRCSHDHVKCLWSELRRDARGLPARAGTRGRAATPSGRGRGGRARAIREYSPPAPRRAPQAGSLLPDDAPGERISVPSGGLSELLRRAVRDGAADALAGVAQPGVPRSALRPPGQYRVRFGSTVGVAAPPEGPPMEPPSTPGSRRGEQEEEEEQEPEKAGGPAGDMDVD</sequence>
<feature type="compositionally biased region" description="Low complexity" evidence="1">
    <location>
        <begin position="19"/>
        <end position="39"/>
    </location>
</feature>
<gene>
    <name evidence="2" type="ORF">AURDEDRAFT_171924</name>
</gene>
<evidence type="ECO:0000313" key="3">
    <source>
        <dbReference type="Proteomes" id="UP000006514"/>
    </source>
</evidence>
<proteinExistence type="predicted"/>
<accession>J0WX89</accession>
<feature type="compositionally biased region" description="Pro residues" evidence="1">
    <location>
        <begin position="248"/>
        <end position="258"/>
    </location>
</feature>
<feature type="region of interest" description="Disordered" evidence="1">
    <location>
        <begin position="239"/>
        <end position="287"/>
    </location>
</feature>
<dbReference type="KEGG" id="adl:AURDEDRAFT_171924"/>
<feature type="region of interest" description="Disordered" evidence="1">
    <location>
        <begin position="1"/>
        <end position="95"/>
    </location>
</feature>
<protein>
    <submittedName>
        <fullName evidence="2">Uncharacterized protein</fullName>
    </submittedName>
</protein>
<dbReference type="Proteomes" id="UP000006514">
    <property type="component" value="Unassembled WGS sequence"/>
</dbReference>
<feature type="compositionally biased region" description="Pro residues" evidence="1">
    <location>
        <begin position="67"/>
        <end position="80"/>
    </location>
</feature>
<evidence type="ECO:0000256" key="1">
    <source>
        <dbReference type="SAM" id="MobiDB-lite"/>
    </source>
</evidence>
<evidence type="ECO:0000313" key="2">
    <source>
        <dbReference type="EMBL" id="EJD39126.1"/>
    </source>
</evidence>
<reference evidence="3" key="1">
    <citation type="journal article" date="2012" name="Science">
        <title>The Paleozoic origin of enzymatic lignin decomposition reconstructed from 31 fungal genomes.</title>
        <authorList>
            <person name="Floudas D."/>
            <person name="Binder M."/>
            <person name="Riley R."/>
            <person name="Barry K."/>
            <person name="Blanchette R.A."/>
            <person name="Henrissat B."/>
            <person name="Martinez A.T."/>
            <person name="Otillar R."/>
            <person name="Spatafora J.W."/>
            <person name="Yadav J.S."/>
            <person name="Aerts A."/>
            <person name="Benoit I."/>
            <person name="Boyd A."/>
            <person name="Carlson A."/>
            <person name="Copeland A."/>
            <person name="Coutinho P.M."/>
            <person name="de Vries R.P."/>
            <person name="Ferreira P."/>
            <person name="Findley K."/>
            <person name="Foster B."/>
            <person name="Gaskell J."/>
            <person name="Glotzer D."/>
            <person name="Gorecki P."/>
            <person name="Heitman J."/>
            <person name="Hesse C."/>
            <person name="Hori C."/>
            <person name="Igarashi K."/>
            <person name="Jurgens J.A."/>
            <person name="Kallen N."/>
            <person name="Kersten P."/>
            <person name="Kohler A."/>
            <person name="Kuees U."/>
            <person name="Kumar T.K.A."/>
            <person name="Kuo A."/>
            <person name="LaButti K."/>
            <person name="Larrondo L.F."/>
            <person name="Lindquist E."/>
            <person name="Ling A."/>
            <person name="Lombard V."/>
            <person name="Lucas S."/>
            <person name="Lundell T."/>
            <person name="Martin R."/>
            <person name="McLaughlin D.J."/>
            <person name="Morgenstern I."/>
            <person name="Morin E."/>
            <person name="Murat C."/>
            <person name="Nagy L.G."/>
            <person name="Nolan M."/>
            <person name="Ohm R.A."/>
            <person name="Patyshakuliyeva A."/>
            <person name="Rokas A."/>
            <person name="Ruiz-Duenas F.J."/>
            <person name="Sabat G."/>
            <person name="Salamov A."/>
            <person name="Samejima M."/>
            <person name="Schmutz J."/>
            <person name="Slot J.C."/>
            <person name="St John F."/>
            <person name="Stenlid J."/>
            <person name="Sun H."/>
            <person name="Sun S."/>
            <person name="Syed K."/>
            <person name="Tsang A."/>
            <person name="Wiebenga A."/>
            <person name="Young D."/>
            <person name="Pisabarro A."/>
            <person name="Eastwood D.C."/>
            <person name="Martin F."/>
            <person name="Cullen D."/>
            <person name="Grigoriev I.V."/>
            <person name="Hibbett D.S."/>
        </authorList>
    </citation>
    <scope>NUCLEOTIDE SEQUENCE [LARGE SCALE GENOMIC DNA]</scope>
    <source>
        <strain evidence="3">TFB10046</strain>
    </source>
</reference>
<feature type="region of interest" description="Disordered" evidence="1">
    <location>
        <begin position="140"/>
        <end position="198"/>
    </location>
</feature>
<dbReference type="AlphaFoldDB" id="J0WX89"/>
<dbReference type="EMBL" id="JH687817">
    <property type="protein sequence ID" value="EJD39126.1"/>
    <property type="molecule type" value="Genomic_DNA"/>
</dbReference>
<keyword evidence="3" id="KW-1185">Reference proteome</keyword>
<feature type="compositionally biased region" description="Low complexity" evidence="1">
    <location>
        <begin position="140"/>
        <end position="155"/>
    </location>
</feature>
<dbReference type="InParanoid" id="J0WX89"/>
<organism evidence="2 3">
    <name type="scientific">Auricularia subglabra (strain TFB-10046 / SS5)</name>
    <name type="common">White-rot fungus</name>
    <name type="synonym">Auricularia delicata (strain TFB10046)</name>
    <dbReference type="NCBI Taxonomy" id="717982"/>
    <lineage>
        <taxon>Eukaryota</taxon>
        <taxon>Fungi</taxon>
        <taxon>Dikarya</taxon>
        <taxon>Basidiomycota</taxon>
        <taxon>Agaricomycotina</taxon>
        <taxon>Agaricomycetes</taxon>
        <taxon>Auriculariales</taxon>
        <taxon>Auriculariaceae</taxon>
        <taxon>Auricularia</taxon>
    </lineage>
</organism>
<feature type="non-terminal residue" evidence="2">
    <location>
        <position position="1"/>
    </location>
</feature>
<name>J0WX89_AURST</name>